<evidence type="ECO:0000313" key="1">
    <source>
        <dbReference type="EMBL" id="RIV84175.1"/>
    </source>
</evidence>
<accession>A0A418NP78</accession>
<name>A0A418NP78_9SPHN</name>
<dbReference type="EMBL" id="QXFL01000007">
    <property type="protein sequence ID" value="RIV84175.1"/>
    <property type="molecule type" value="Genomic_DNA"/>
</dbReference>
<dbReference type="OrthoDB" id="7502754at2"/>
<dbReference type="Proteomes" id="UP000286576">
    <property type="component" value="Unassembled WGS sequence"/>
</dbReference>
<organism evidence="1 2">
    <name type="scientific">Aurantiacibacter zhengii</name>
    <dbReference type="NCBI Taxonomy" id="2307003"/>
    <lineage>
        <taxon>Bacteria</taxon>
        <taxon>Pseudomonadati</taxon>
        <taxon>Pseudomonadota</taxon>
        <taxon>Alphaproteobacteria</taxon>
        <taxon>Sphingomonadales</taxon>
        <taxon>Erythrobacteraceae</taxon>
        <taxon>Aurantiacibacter</taxon>
    </lineage>
</organism>
<keyword evidence="2" id="KW-1185">Reference proteome</keyword>
<comment type="caution">
    <text evidence="1">The sequence shown here is derived from an EMBL/GenBank/DDBJ whole genome shotgun (WGS) entry which is preliminary data.</text>
</comment>
<protein>
    <submittedName>
        <fullName evidence="1">Uncharacterized protein</fullName>
    </submittedName>
</protein>
<sequence>MLDLDLPNTATTAELRGARHAAFAALGRLEGAMNGLAPEARGIFAARLVTECVIDALRVERHAFTDNRFAAWRAGVVTLSDEATNRQRSPVRIANAVVGELVAHEWQPLAEAAEAFGLLARPLRRGPGFADETDPVEDLWQASQLASEVTASADGSDLALGYADLARRHTVFAPRETQIRTFDDGVFRRAYEMAPTVPPTWSLGFYAGTVLKAEGLLRHAIPLPGAIVAHALRPDVDEAERHFAHYEAVERAARRLANSAEEVRVADAVIRERSSSLRSNSRAPLLARHLAGFGALRSDQIDRVLGVSRVGVHGMIVSLRQLGLVATTTVSGIKLHSFRTNKSAGEHVRSAQATPWAGLSKAALDEFDDAMLALEKLMPKDGS</sequence>
<gene>
    <name evidence="1" type="ORF">D2V07_14250</name>
</gene>
<reference evidence="1 2" key="1">
    <citation type="submission" date="2018-08" db="EMBL/GenBank/DDBJ databases">
        <title>Erythrobacter zhengii sp.nov., a bacterium isolated from deep-sea sediment.</title>
        <authorList>
            <person name="Fang C."/>
            <person name="Wu Y.-H."/>
            <person name="Sun C."/>
            <person name="Wang H."/>
            <person name="Cheng H."/>
            <person name="Meng F.-X."/>
            <person name="Wang C.-S."/>
            <person name="Xu X.-W."/>
        </authorList>
    </citation>
    <scope>NUCLEOTIDE SEQUENCE [LARGE SCALE GENOMIC DNA]</scope>
    <source>
        <strain evidence="1 2">V18</strain>
    </source>
</reference>
<dbReference type="AlphaFoldDB" id="A0A418NP78"/>
<proteinExistence type="predicted"/>
<dbReference type="RefSeq" id="WP_119587630.1">
    <property type="nucleotide sequence ID" value="NZ_CAWODQ010000027.1"/>
</dbReference>
<evidence type="ECO:0000313" key="2">
    <source>
        <dbReference type="Proteomes" id="UP000286576"/>
    </source>
</evidence>